<dbReference type="PIRSF" id="PIRSF003128">
    <property type="entry name" value="RecN"/>
    <property type="match status" value="1"/>
</dbReference>
<reference evidence="12 13" key="1">
    <citation type="journal article" date="2010" name="J. Bacteriol.">
        <title>Complete genome sequence of "Candidatus Puniceispirillum marinum" IMCC1322, a representative of the SAR116 clade in the Alphaproteobacteria.</title>
        <authorList>
            <person name="Oh H.M."/>
            <person name="Kwon K.K."/>
            <person name="Kang I."/>
            <person name="Kang S.G."/>
            <person name="Lee J.H."/>
            <person name="Kim S.J."/>
            <person name="Cho J.C."/>
        </authorList>
    </citation>
    <scope>NUCLEOTIDE SEQUENCE [LARGE SCALE GENOMIC DNA]</scope>
    <source>
        <strain evidence="12 13">IMCC1322</strain>
    </source>
</reference>
<evidence type="ECO:0000256" key="10">
    <source>
        <dbReference type="SAM" id="Coils"/>
    </source>
</evidence>
<evidence type="ECO:0000259" key="11">
    <source>
        <dbReference type="Pfam" id="PF02463"/>
    </source>
</evidence>
<evidence type="ECO:0000256" key="8">
    <source>
        <dbReference type="ARBA" id="ARBA00033408"/>
    </source>
</evidence>
<evidence type="ECO:0000256" key="2">
    <source>
        <dbReference type="ARBA" id="ARBA00009441"/>
    </source>
</evidence>
<evidence type="ECO:0000256" key="7">
    <source>
        <dbReference type="ARBA" id="ARBA00023204"/>
    </source>
</evidence>
<keyword evidence="12" id="KW-0808">Transferase</keyword>
<dbReference type="GO" id="GO:0043590">
    <property type="term" value="C:bacterial nucleoid"/>
    <property type="evidence" value="ECO:0007669"/>
    <property type="project" value="TreeGrafter"/>
</dbReference>
<keyword evidence="6" id="KW-0067">ATP-binding</keyword>
<gene>
    <name evidence="12" type="ordered locus">SAR116_2325</name>
</gene>
<dbReference type="HOGENOM" id="CLU_018297_3_1_5"/>
<evidence type="ECO:0000313" key="13">
    <source>
        <dbReference type="Proteomes" id="UP000007460"/>
    </source>
</evidence>
<comment type="similarity">
    <text evidence="2 9">Belongs to the RecN family.</text>
</comment>
<feature type="domain" description="RecF/RecN/SMC N-terminal" evidence="11">
    <location>
        <begin position="2"/>
        <end position="507"/>
    </location>
</feature>
<comment type="function">
    <text evidence="1 9">May be involved in recombinational repair of damaged DNA.</text>
</comment>
<keyword evidence="5 9" id="KW-0227">DNA damage</keyword>
<dbReference type="GO" id="GO:0008168">
    <property type="term" value="F:methyltransferase activity"/>
    <property type="evidence" value="ECO:0007669"/>
    <property type="project" value="UniProtKB-KW"/>
</dbReference>
<organism evidence="12 13">
    <name type="scientific">Puniceispirillum marinum (strain IMCC1322)</name>
    <dbReference type="NCBI Taxonomy" id="488538"/>
    <lineage>
        <taxon>Bacteria</taxon>
        <taxon>Pseudomonadati</taxon>
        <taxon>Pseudomonadota</taxon>
        <taxon>Alphaproteobacteria</taxon>
        <taxon>Candidatus Puniceispirillales</taxon>
        <taxon>Candidatus Puniceispirillaceae</taxon>
        <taxon>Candidatus Puniceispirillum</taxon>
    </lineage>
</organism>
<dbReference type="InterPro" id="IPR027417">
    <property type="entry name" value="P-loop_NTPase"/>
</dbReference>
<dbReference type="NCBIfam" id="TIGR00634">
    <property type="entry name" value="recN"/>
    <property type="match status" value="1"/>
</dbReference>
<dbReference type="RefSeq" id="WP_013047195.1">
    <property type="nucleotide sequence ID" value="NC_014010.1"/>
</dbReference>
<evidence type="ECO:0000256" key="5">
    <source>
        <dbReference type="ARBA" id="ARBA00022763"/>
    </source>
</evidence>
<name>D5BPR6_PUNMI</name>
<dbReference type="GO" id="GO:0006310">
    <property type="term" value="P:DNA recombination"/>
    <property type="evidence" value="ECO:0007669"/>
    <property type="project" value="InterPro"/>
</dbReference>
<keyword evidence="12" id="KW-0489">Methyltransferase</keyword>
<keyword evidence="13" id="KW-1185">Reference proteome</keyword>
<evidence type="ECO:0000256" key="1">
    <source>
        <dbReference type="ARBA" id="ARBA00003618"/>
    </source>
</evidence>
<evidence type="ECO:0000313" key="12">
    <source>
        <dbReference type="EMBL" id="ADE40568.1"/>
    </source>
</evidence>
<dbReference type="AlphaFoldDB" id="D5BPR6"/>
<feature type="coiled-coil region" evidence="10">
    <location>
        <begin position="262"/>
        <end position="324"/>
    </location>
</feature>
<accession>D5BPR6</accession>
<sequence length="553" mass="59041">MLQSLSVTNIVLIEQLTLQFDDGLTVLTGETGAGKSILLDALGLALGSRANFGLIRQGSTQAQVSASFHMDAKHPVWALLEDAGVDIDDTLILRRRLKADGKSSASINDVPVSVGLLHKVGDLLVEIQGQFEGRGLLDVSRHITLLDRAAGHQEMLDKLSDAHAHWMQSKRNLATAKLELDQARADEEWLRDAVHQLDALSPSSGEEAQLVSERDMLANVGKIGETLALADHALTDENGAQASLGSAMATLEKSASLAGSALDNALAALSRADAELSEAISEISAVGSSLEADPNRLESVDDRLHELRQQARKHNCNVDGLVETHQQLASRLAAIEDSSGTLAELADNERQWRDYYTKMAKIVSDARKSAAALLDRAVMAELPPLKLENATFHSHISALPADQWGALGMDMVRFEASTNRGMAQGPIDRIASGGELARFLLALKVALEDSNTSRTLIFDEVDSGVGGAVAAAVGDRLARLGEHMQTLVITHSPQVAARGVNHMRIAKHVTDESVISGTETLSDDARTEEIARMLAGEHITAEARAAATALLEG</sequence>
<dbReference type="STRING" id="488538.SAR116_2325"/>
<dbReference type="GO" id="GO:0005524">
    <property type="term" value="F:ATP binding"/>
    <property type="evidence" value="ECO:0007669"/>
    <property type="project" value="UniProtKB-KW"/>
</dbReference>
<keyword evidence="10" id="KW-0175">Coiled coil</keyword>
<dbReference type="EMBL" id="CP001751">
    <property type="protein sequence ID" value="ADE40568.1"/>
    <property type="molecule type" value="Genomic_DNA"/>
</dbReference>
<proteinExistence type="inferred from homology"/>
<dbReference type="Proteomes" id="UP000007460">
    <property type="component" value="Chromosome"/>
</dbReference>
<dbReference type="OrthoDB" id="9806954at2"/>
<dbReference type="SUPFAM" id="SSF52540">
    <property type="entry name" value="P-loop containing nucleoside triphosphate hydrolases"/>
    <property type="match status" value="2"/>
</dbReference>
<protein>
    <recommendedName>
        <fullName evidence="3 9">DNA repair protein RecN</fullName>
    </recommendedName>
    <alternativeName>
        <fullName evidence="8 9">Recombination protein N</fullName>
    </alternativeName>
</protein>
<dbReference type="InterPro" id="IPR003395">
    <property type="entry name" value="RecF/RecN/SMC_N"/>
</dbReference>
<dbReference type="PANTHER" id="PTHR11059">
    <property type="entry name" value="DNA REPAIR PROTEIN RECN"/>
    <property type="match status" value="1"/>
</dbReference>
<dbReference type="Pfam" id="PF02463">
    <property type="entry name" value="SMC_N"/>
    <property type="match status" value="1"/>
</dbReference>
<dbReference type="Gene3D" id="3.40.50.300">
    <property type="entry name" value="P-loop containing nucleotide triphosphate hydrolases"/>
    <property type="match status" value="2"/>
</dbReference>
<dbReference type="GO" id="GO:0009432">
    <property type="term" value="P:SOS response"/>
    <property type="evidence" value="ECO:0007669"/>
    <property type="project" value="TreeGrafter"/>
</dbReference>
<dbReference type="GO" id="GO:0032259">
    <property type="term" value="P:methylation"/>
    <property type="evidence" value="ECO:0007669"/>
    <property type="project" value="UniProtKB-KW"/>
</dbReference>
<keyword evidence="7 9" id="KW-0234">DNA repair</keyword>
<dbReference type="KEGG" id="apb:SAR116_2325"/>
<dbReference type="GO" id="GO:0006281">
    <property type="term" value="P:DNA repair"/>
    <property type="evidence" value="ECO:0007669"/>
    <property type="project" value="UniProtKB-KW"/>
</dbReference>
<dbReference type="eggNOG" id="COG0497">
    <property type="taxonomic scope" value="Bacteria"/>
</dbReference>
<evidence type="ECO:0000256" key="6">
    <source>
        <dbReference type="ARBA" id="ARBA00022840"/>
    </source>
</evidence>
<evidence type="ECO:0000256" key="3">
    <source>
        <dbReference type="ARBA" id="ARBA00021315"/>
    </source>
</evidence>
<dbReference type="PANTHER" id="PTHR11059:SF0">
    <property type="entry name" value="DNA REPAIR PROTEIN RECN"/>
    <property type="match status" value="1"/>
</dbReference>
<dbReference type="InterPro" id="IPR004604">
    <property type="entry name" value="DNA_recomb/repair_RecN"/>
</dbReference>
<evidence type="ECO:0000256" key="4">
    <source>
        <dbReference type="ARBA" id="ARBA00022741"/>
    </source>
</evidence>
<evidence type="ECO:0000256" key="9">
    <source>
        <dbReference type="PIRNR" id="PIRNR003128"/>
    </source>
</evidence>
<keyword evidence="4" id="KW-0547">Nucleotide-binding</keyword>